<feature type="region of interest" description="Disordered" evidence="11">
    <location>
        <begin position="201"/>
        <end position="240"/>
    </location>
</feature>
<keyword evidence="6" id="KW-0805">Transcription regulation</keyword>
<dbReference type="EMBL" id="ML993616">
    <property type="protein sequence ID" value="KAF2161958.1"/>
    <property type="molecule type" value="Genomic_DNA"/>
</dbReference>
<keyword evidence="14" id="KW-1185">Reference proteome</keyword>
<dbReference type="InterPro" id="IPR036236">
    <property type="entry name" value="Znf_C2H2_sf"/>
</dbReference>
<keyword evidence="4 10" id="KW-0863">Zinc-finger</keyword>
<feature type="region of interest" description="Disordered" evidence="11">
    <location>
        <begin position="260"/>
        <end position="301"/>
    </location>
</feature>
<dbReference type="PROSITE" id="PS50157">
    <property type="entry name" value="ZINC_FINGER_C2H2_2"/>
    <property type="match status" value="2"/>
</dbReference>
<feature type="domain" description="C2H2-type" evidence="12">
    <location>
        <begin position="334"/>
        <end position="363"/>
    </location>
</feature>
<evidence type="ECO:0000256" key="3">
    <source>
        <dbReference type="ARBA" id="ARBA00022737"/>
    </source>
</evidence>
<evidence type="ECO:0000256" key="8">
    <source>
        <dbReference type="ARBA" id="ARBA00023242"/>
    </source>
</evidence>
<feature type="region of interest" description="Disordered" evidence="11">
    <location>
        <begin position="354"/>
        <end position="373"/>
    </location>
</feature>
<dbReference type="Pfam" id="PF00096">
    <property type="entry name" value="zf-C2H2"/>
    <property type="match status" value="2"/>
</dbReference>
<dbReference type="GO" id="GO:0000981">
    <property type="term" value="F:DNA-binding transcription factor activity, RNA polymerase II-specific"/>
    <property type="evidence" value="ECO:0007669"/>
    <property type="project" value="TreeGrafter"/>
</dbReference>
<dbReference type="InterPro" id="IPR013087">
    <property type="entry name" value="Znf_C2H2_type"/>
</dbReference>
<dbReference type="FunFam" id="3.30.160.60:FF:001102">
    <property type="entry name" value="Transcription factor IIIA"/>
    <property type="match status" value="1"/>
</dbReference>
<sequence length="373" mass="40444">MAMAVDSRQQHHQFSNMGYDAMRYPQAPQFTNPWVSAPPTTHGQMYATSMPQTTVGGDARYVQAPNVSAAYAGGQHISAPAMASGIIPVDPELFQQNSLQYDQDGMNAPRPYGAPYTSGPPHQSYAPTSAPQYAAAYSQYDRRSSHPSVPSTLFMGDPIEVQKFRQSSLIDINNRMNNASEAERQSFSDALDASRGMVAMSQSDITPRNIYGGANSGRSSTDSYGFPSAHSSHSSISSASTYPTSYYSSVSEASVGDYSSASESVDMPSRTLPRPNGLIGGALPPAPQSMMGQFSSKVSSSSQKKHKCKICDKRFTRPSSLQTHMYSHTGEKPFACDVEGCGRHFSVVSNLRRHRKVHKGEGQDHPSPDDDEE</sequence>
<feature type="region of interest" description="Disordered" evidence="11">
    <location>
        <begin position="105"/>
        <end position="128"/>
    </location>
</feature>
<dbReference type="SMART" id="SM00355">
    <property type="entry name" value="ZnF_C2H2"/>
    <property type="match status" value="2"/>
</dbReference>
<evidence type="ECO:0000256" key="10">
    <source>
        <dbReference type="PROSITE-ProRule" id="PRU00042"/>
    </source>
</evidence>
<feature type="domain" description="C2H2-type" evidence="12">
    <location>
        <begin position="306"/>
        <end position="333"/>
    </location>
</feature>
<dbReference type="FunFam" id="3.30.160.60:FF:000793">
    <property type="entry name" value="C2H2 finger domain protein FlbC"/>
    <property type="match status" value="1"/>
</dbReference>
<dbReference type="GO" id="GO:0008270">
    <property type="term" value="F:zinc ion binding"/>
    <property type="evidence" value="ECO:0007669"/>
    <property type="project" value="UniProtKB-KW"/>
</dbReference>
<dbReference type="RefSeq" id="XP_033662847.1">
    <property type="nucleotide sequence ID" value="XM_033818308.1"/>
</dbReference>
<evidence type="ECO:0000256" key="11">
    <source>
        <dbReference type="SAM" id="MobiDB-lite"/>
    </source>
</evidence>
<evidence type="ECO:0000256" key="9">
    <source>
        <dbReference type="ARBA" id="ARBA00038474"/>
    </source>
</evidence>
<evidence type="ECO:0000256" key="1">
    <source>
        <dbReference type="ARBA" id="ARBA00004123"/>
    </source>
</evidence>
<dbReference type="Gene3D" id="3.30.160.60">
    <property type="entry name" value="Classic Zinc Finger"/>
    <property type="match status" value="2"/>
</dbReference>
<dbReference type="PANTHER" id="PTHR23233:SF84">
    <property type="entry name" value="FI23031P1"/>
    <property type="match status" value="1"/>
</dbReference>
<dbReference type="GeneID" id="54571580"/>
<evidence type="ECO:0000256" key="4">
    <source>
        <dbReference type="ARBA" id="ARBA00022771"/>
    </source>
</evidence>
<comment type="similarity">
    <text evidence="9">Belongs to the sal C2H2-type zinc-finger protein family.</text>
</comment>
<name>A0A6A6C6R9_ZASCE</name>
<dbReference type="PANTHER" id="PTHR23233">
    <property type="entry name" value="SAL-LIKE PROTEIN"/>
    <property type="match status" value="1"/>
</dbReference>
<evidence type="ECO:0000256" key="6">
    <source>
        <dbReference type="ARBA" id="ARBA00023015"/>
    </source>
</evidence>
<proteinExistence type="inferred from homology"/>
<dbReference type="InterPro" id="IPR051565">
    <property type="entry name" value="Sal_C2H2-zinc-finger"/>
</dbReference>
<evidence type="ECO:0000313" key="14">
    <source>
        <dbReference type="Proteomes" id="UP000799537"/>
    </source>
</evidence>
<evidence type="ECO:0000256" key="7">
    <source>
        <dbReference type="ARBA" id="ARBA00023163"/>
    </source>
</evidence>
<dbReference type="PROSITE" id="PS00028">
    <property type="entry name" value="ZINC_FINGER_C2H2_1"/>
    <property type="match status" value="2"/>
</dbReference>
<dbReference type="GO" id="GO:0005634">
    <property type="term" value="C:nucleus"/>
    <property type="evidence" value="ECO:0007669"/>
    <property type="project" value="UniProtKB-SubCell"/>
</dbReference>
<keyword evidence="5" id="KW-0862">Zinc</keyword>
<gene>
    <name evidence="13" type="ORF">M409DRAFT_69466</name>
</gene>
<feature type="compositionally biased region" description="Basic and acidic residues" evidence="11">
    <location>
        <begin position="359"/>
        <end position="373"/>
    </location>
</feature>
<evidence type="ECO:0000313" key="13">
    <source>
        <dbReference type="EMBL" id="KAF2161958.1"/>
    </source>
</evidence>
<reference evidence="13" key="1">
    <citation type="journal article" date="2020" name="Stud. Mycol.">
        <title>101 Dothideomycetes genomes: a test case for predicting lifestyles and emergence of pathogens.</title>
        <authorList>
            <person name="Haridas S."/>
            <person name="Albert R."/>
            <person name="Binder M."/>
            <person name="Bloem J."/>
            <person name="Labutti K."/>
            <person name="Salamov A."/>
            <person name="Andreopoulos B."/>
            <person name="Baker S."/>
            <person name="Barry K."/>
            <person name="Bills G."/>
            <person name="Bluhm B."/>
            <person name="Cannon C."/>
            <person name="Castanera R."/>
            <person name="Culley D."/>
            <person name="Daum C."/>
            <person name="Ezra D."/>
            <person name="Gonzalez J."/>
            <person name="Henrissat B."/>
            <person name="Kuo A."/>
            <person name="Liang C."/>
            <person name="Lipzen A."/>
            <person name="Lutzoni F."/>
            <person name="Magnuson J."/>
            <person name="Mondo S."/>
            <person name="Nolan M."/>
            <person name="Ohm R."/>
            <person name="Pangilinan J."/>
            <person name="Park H.-J."/>
            <person name="Ramirez L."/>
            <person name="Alfaro M."/>
            <person name="Sun H."/>
            <person name="Tritt A."/>
            <person name="Yoshinaga Y."/>
            <person name="Zwiers L.-H."/>
            <person name="Turgeon B."/>
            <person name="Goodwin S."/>
            <person name="Spatafora J."/>
            <person name="Crous P."/>
            <person name="Grigoriev I."/>
        </authorList>
    </citation>
    <scope>NUCLEOTIDE SEQUENCE</scope>
    <source>
        <strain evidence="13">ATCC 36951</strain>
    </source>
</reference>
<keyword evidence="2" id="KW-0479">Metal-binding</keyword>
<organism evidence="13 14">
    <name type="scientific">Zasmidium cellare ATCC 36951</name>
    <dbReference type="NCBI Taxonomy" id="1080233"/>
    <lineage>
        <taxon>Eukaryota</taxon>
        <taxon>Fungi</taxon>
        <taxon>Dikarya</taxon>
        <taxon>Ascomycota</taxon>
        <taxon>Pezizomycotina</taxon>
        <taxon>Dothideomycetes</taxon>
        <taxon>Dothideomycetidae</taxon>
        <taxon>Mycosphaerellales</taxon>
        <taxon>Mycosphaerellaceae</taxon>
        <taxon>Zasmidium</taxon>
    </lineage>
</organism>
<keyword evidence="7" id="KW-0804">Transcription</keyword>
<dbReference type="GO" id="GO:0000978">
    <property type="term" value="F:RNA polymerase II cis-regulatory region sequence-specific DNA binding"/>
    <property type="evidence" value="ECO:0007669"/>
    <property type="project" value="TreeGrafter"/>
</dbReference>
<dbReference type="SUPFAM" id="SSF57667">
    <property type="entry name" value="beta-beta-alpha zinc fingers"/>
    <property type="match status" value="1"/>
</dbReference>
<accession>A0A6A6C6R9</accession>
<evidence type="ECO:0000256" key="2">
    <source>
        <dbReference type="ARBA" id="ARBA00022723"/>
    </source>
</evidence>
<dbReference type="Proteomes" id="UP000799537">
    <property type="component" value="Unassembled WGS sequence"/>
</dbReference>
<dbReference type="OrthoDB" id="6077919at2759"/>
<keyword evidence="3" id="KW-0677">Repeat</keyword>
<comment type="subcellular location">
    <subcellularLocation>
        <location evidence="1">Nucleus</location>
    </subcellularLocation>
</comment>
<keyword evidence="8" id="KW-0539">Nucleus</keyword>
<dbReference type="AlphaFoldDB" id="A0A6A6C6R9"/>
<protein>
    <recommendedName>
        <fullName evidence="12">C2H2-type domain-containing protein</fullName>
    </recommendedName>
</protein>
<feature type="compositionally biased region" description="Low complexity" evidence="11">
    <location>
        <begin position="223"/>
        <end position="240"/>
    </location>
</feature>
<evidence type="ECO:0000259" key="12">
    <source>
        <dbReference type="PROSITE" id="PS50157"/>
    </source>
</evidence>
<evidence type="ECO:0000256" key="5">
    <source>
        <dbReference type="ARBA" id="ARBA00022833"/>
    </source>
</evidence>